<dbReference type="PANTHER" id="PTHR34698">
    <property type="entry name" value="5-OXOPROLINASE SUBUNIT B"/>
    <property type="match status" value="1"/>
</dbReference>
<gene>
    <name evidence="5" type="ORF">AB870_12920</name>
</gene>
<keyword evidence="3" id="KW-0067">ATP-binding</keyword>
<dbReference type="GO" id="GO:0005524">
    <property type="term" value="F:ATP binding"/>
    <property type="evidence" value="ECO:0007669"/>
    <property type="project" value="UniProtKB-KW"/>
</dbReference>
<dbReference type="SMART" id="SM00796">
    <property type="entry name" value="AHS1"/>
    <property type="match status" value="1"/>
</dbReference>
<dbReference type="InterPro" id="IPR003833">
    <property type="entry name" value="CT_C_D"/>
</dbReference>
<dbReference type="RefSeq" id="WP_047906641.1">
    <property type="nucleotide sequence ID" value="NZ_CP011807.3"/>
</dbReference>
<dbReference type="SUPFAM" id="SSF160467">
    <property type="entry name" value="PH0987 N-terminal domain-like"/>
    <property type="match status" value="1"/>
</dbReference>
<dbReference type="InterPro" id="IPR029000">
    <property type="entry name" value="Cyclophilin-like_dom_sf"/>
</dbReference>
<dbReference type="PATRIC" id="fig|656179.3.peg.2748"/>
<evidence type="ECO:0000256" key="2">
    <source>
        <dbReference type="ARBA" id="ARBA00022801"/>
    </source>
</evidence>
<accession>A0A0H3WT57</accession>
<dbReference type="Gene3D" id="2.40.100.10">
    <property type="entry name" value="Cyclophilin-like"/>
    <property type="match status" value="1"/>
</dbReference>
<evidence type="ECO:0000256" key="1">
    <source>
        <dbReference type="ARBA" id="ARBA00022741"/>
    </source>
</evidence>
<dbReference type="AlphaFoldDB" id="A0A0H3WT57"/>
<dbReference type="InterPro" id="IPR010016">
    <property type="entry name" value="PxpB"/>
</dbReference>
<dbReference type="SUPFAM" id="SSF50891">
    <property type="entry name" value="Cyclophilin-like"/>
    <property type="match status" value="1"/>
</dbReference>
<dbReference type="OrthoDB" id="9778567at2"/>
<keyword evidence="6" id="KW-1185">Reference proteome</keyword>
<dbReference type="EMBL" id="CP011807">
    <property type="protein sequence ID" value="AKM30815.1"/>
    <property type="molecule type" value="Genomic_DNA"/>
</dbReference>
<evidence type="ECO:0000256" key="3">
    <source>
        <dbReference type="ARBA" id="ARBA00022840"/>
    </source>
</evidence>
<dbReference type="NCBIfam" id="TIGR00370">
    <property type="entry name" value="5-oxoprolinase subunit PxpB"/>
    <property type="match status" value="1"/>
</dbReference>
<evidence type="ECO:0000259" key="4">
    <source>
        <dbReference type="SMART" id="SM00796"/>
    </source>
</evidence>
<evidence type="ECO:0000313" key="6">
    <source>
        <dbReference type="Proteomes" id="UP000035651"/>
    </source>
</evidence>
<reference evidence="5" key="1">
    <citation type="submission" date="2016-06" db="EMBL/GenBank/DDBJ databases">
        <title>Complete Genome Sequence of Pandoraea faecigallinarum DSM-23572.</title>
        <authorList>
            <person name="Yong D."/>
            <person name="Ee R."/>
            <person name="Lim Y.-L."/>
            <person name="Yin W.-F."/>
            <person name="Chan K.-G."/>
        </authorList>
    </citation>
    <scope>NUCLEOTIDE SEQUENCE</scope>
    <source>
        <strain evidence="5">DSM 23572</strain>
    </source>
</reference>
<keyword evidence="2 5" id="KW-0378">Hydrolase</keyword>
<proteinExistence type="predicted"/>
<dbReference type="GO" id="GO:0016787">
    <property type="term" value="F:hydrolase activity"/>
    <property type="evidence" value="ECO:0007669"/>
    <property type="project" value="UniProtKB-KW"/>
</dbReference>
<dbReference type="Pfam" id="PF02682">
    <property type="entry name" value="CT_C_D"/>
    <property type="match status" value="1"/>
</dbReference>
<dbReference type="Proteomes" id="UP000035651">
    <property type="component" value="Chromosome"/>
</dbReference>
<dbReference type="Gene3D" id="3.30.1360.40">
    <property type="match status" value="1"/>
</dbReference>
<evidence type="ECO:0000313" key="5">
    <source>
        <dbReference type="EMBL" id="AKM30815.1"/>
    </source>
</evidence>
<protein>
    <submittedName>
        <fullName evidence="5">Allophanate hydrolase</fullName>
    </submittedName>
</protein>
<name>A0A0H3WT57_9BURK</name>
<dbReference type="STRING" id="656179.AB870_12920"/>
<sequence>MTTLKILPLGESALVCEGGASATSATLATQRRVWHLAALARNWPDVREVVPGMNNLTLLFDPLATDIEMLAERLRDAWQTPPAAGEVGRDIEIPVHYGGEHGPDLAEVARHARLQPKTVVQRHAAPEYIVYFLGFQPGFAYLGGLDESIATPRRAEPRLAVPAGSVGIGGKQTGIYPLDSPGGWQIIGHAASVLFDPAASPPALLAPGDRVRFTIASLDL</sequence>
<feature type="domain" description="Carboxyltransferase" evidence="4">
    <location>
        <begin position="4"/>
        <end position="205"/>
    </location>
</feature>
<dbReference type="KEGG" id="pfg:AB870_12920"/>
<organism evidence="5 6">
    <name type="scientific">Pandoraea faecigallinarum</name>
    <dbReference type="NCBI Taxonomy" id="656179"/>
    <lineage>
        <taxon>Bacteria</taxon>
        <taxon>Pseudomonadati</taxon>
        <taxon>Pseudomonadota</taxon>
        <taxon>Betaproteobacteria</taxon>
        <taxon>Burkholderiales</taxon>
        <taxon>Burkholderiaceae</taxon>
        <taxon>Pandoraea</taxon>
    </lineage>
</organism>
<dbReference type="PANTHER" id="PTHR34698:SF2">
    <property type="entry name" value="5-OXOPROLINASE SUBUNIT B"/>
    <property type="match status" value="1"/>
</dbReference>
<keyword evidence="1" id="KW-0547">Nucleotide-binding</keyword>